<name>A0ABT0IHP1_9ACTN</name>
<dbReference type="PANTHER" id="PTHR43190">
    <property type="entry name" value="N-ACETYL-D-GLUCOSAMINE KINASE"/>
    <property type="match status" value="1"/>
</dbReference>
<proteinExistence type="predicted"/>
<evidence type="ECO:0000313" key="4">
    <source>
        <dbReference type="Proteomes" id="UP001522868"/>
    </source>
</evidence>
<dbReference type="Proteomes" id="UP001522868">
    <property type="component" value="Unassembled WGS sequence"/>
</dbReference>
<accession>A0ABT0IHP1</accession>
<dbReference type="InterPro" id="IPR002731">
    <property type="entry name" value="ATPase_BadF"/>
</dbReference>
<gene>
    <name evidence="3" type="ORF">M1O15_26320</name>
</gene>
<dbReference type="InterPro" id="IPR052519">
    <property type="entry name" value="Euk-type_GlcNAc_Kinase"/>
</dbReference>
<dbReference type="PANTHER" id="PTHR43190:SF3">
    <property type="entry name" value="N-ACETYL-D-GLUCOSAMINE KINASE"/>
    <property type="match status" value="1"/>
</dbReference>
<dbReference type="Gene3D" id="3.30.420.40">
    <property type="match status" value="2"/>
</dbReference>
<comment type="caution">
    <text evidence="3">The sequence shown here is derived from an EMBL/GenBank/DDBJ whole genome shotgun (WGS) entry which is preliminary data.</text>
</comment>
<dbReference type="EMBL" id="JALPTH010000031">
    <property type="protein sequence ID" value="MCK8680848.1"/>
    <property type="molecule type" value="Genomic_DNA"/>
</dbReference>
<sequence>MERTAGARTVGPAVAGQEEPTAPGGRARVRPPAGTCLAAVDVGGTGSRIRLLWEPGEGAGPRTVELRAPGRTVGAAGIDTGALLDGLAGALEEAGAALPSPRPPVAAVGVGLSGLLHLTAAPEEVCRGLAGLFGAERVVLAADVVTSYVGALGFRPGAVVAAGTGAVALGTDLAGRWTHRDGWGHLLGDEGAGAWIGQRGLRAAARAHDGRPGGSAALLAAAVERFGPPEGWPALLYPYGDVAGRMAAFAPDTAAAARRGDPVALGIWRRAARHLADTVVSALPGGPEGMETSGGQGPVVSWCGSLFAAGDLLGTPFQEAVAAARPGVRVVPPAGSSLDGALALARIGAAEPDRLPDAAPYLRVRTYGTRRGGGRP</sequence>
<organism evidence="3 4">
    <name type="scientific">Streptomyces lichenis</name>
    <dbReference type="NCBI Taxonomy" id="2306967"/>
    <lineage>
        <taxon>Bacteria</taxon>
        <taxon>Bacillati</taxon>
        <taxon>Actinomycetota</taxon>
        <taxon>Actinomycetes</taxon>
        <taxon>Kitasatosporales</taxon>
        <taxon>Streptomycetaceae</taxon>
        <taxon>Streptomyces</taxon>
    </lineage>
</organism>
<feature type="region of interest" description="Disordered" evidence="1">
    <location>
        <begin position="1"/>
        <end position="31"/>
    </location>
</feature>
<feature type="domain" description="ATPase BadF/BadG/BcrA/BcrD type" evidence="2">
    <location>
        <begin position="40"/>
        <end position="282"/>
    </location>
</feature>
<dbReference type="Pfam" id="PF01869">
    <property type="entry name" value="BcrAD_BadFG"/>
    <property type="match status" value="1"/>
</dbReference>
<evidence type="ECO:0000313" key="3">
    <source>
        <dbReference type="EMBL" id="MCK8680848.1"/>
    </source>
</evidence>
<reference evidence="3 4" key="1">
    <citation type="submission" date="2022-04" db="EMBL/GenBank/DDBJ databases">
        <title>Streptomyces sp. nov. LCR6-01 isolated from Lichen of Dirinaria sp.</title>
        <authorList>
            <person name="Kanchanasin P."/>
            <person name="Tanasupawat S."/>
            <person name="Phongsopitanun W."/>
        </authorList>
    </citation>
    <scope>NUCLEOTIDE SEQUENCE [LARGE SCALE GENOMIC DNA]</scope>
    <source>
        <strain evidence="3 4">LCR6-01</strain>
    </source>
</reference>
<dbReference type="InterPro" id="IPR043129">
    <property type="entry name" value="ATPase_NBD"/>
</dbReference>
<evidence type="ECO:0000259" key="2">
    <source>
        <dbReference type="Pfam" id="PF01869"/>
    </source>
</evidence>
<dbReference type="RefSeq" id="WP_248636670.1">
    <property type="nucleotide sequence ID" value="NZ_JALPTH010000031.1"/>
</dbReference>
<protein>
    <submittedName>
        <fullName evidence="3">ATPase</fullName>
    </submittedName>
</protein>
<keyword evidence="4" id="KW-1185">Reference proteome</keyword>
<dbReference type="SUPFAM" id="SSF53067">
    <property type="entry name" value="Actin-like ATPase domain"/>
    <property type="match status" value="2"/>
</dbReference>
<evidence type="ECO:0000256" key="1">
    <source>
        <dbReference type="SAM" id="MobiDB-lite"/>
    </source>
</evidence>